<sequence length="175" mass="19194">MLKVAVPSATTCPFLAFHPCQATVELQAISPRNTNSSPQFAPAITIPVAMLPNDTAAHNTELVFMSWKELIQPTRGTIPDRAEIAAGRTSPPSRATRHPWRAHPRTRIPAPARTPARTHRLCFVNVETIPPSRRVAANVLPVAQCLALRVAIQPTREAIARVDILHAVVYPLQMQ</sequence>
<comment type="caution">
    <text evidence="2">The sequence shown here is derived from an EMBL/GenBank/DDBJ whole genome shotgun (WGS) entry which is preliminary data.</text>
</comment>
<dbReference type="EMBL" id="JARKIB010000946">
    <property type="protein sequence ID" value="KAJ7688507.1"/>
    <property type="molecule type" value="Genomic_DNA"/>
</dbReference>
<evidence type="ECO:0000313" key="2">
    <source>
        <dbReference type="EMBL" id="KAJ7688507.1"/>
    </source>
</evidence>
<evidence type="ECO:0000313" key="3">
    <source>
        <dbReference type="Proteomes" id="UP001215598"/>
    </source>
</evidence>
<feature type="compositionally biased region" description="Basic residues" evidence="1">
    <location>
        <begin position="95"/>
        <end position="106"/>
    </location>
</feature>
<dbReference type="Proteomes" id="UP001215598">
    <property type="component" value="Unassembled WGS sequence"/>
</dbReference>
<feature type="region of interest" description="Disordered" evidence="1">
    <location>
        <begin position="86"/>
        <end position="111"/>
    </location>
</feature>
<evidence type="ECO:0000256" key="1">
    <source>
        <dbReference type="SAM" id="MobiDB-lite"/>
    </source>
</evidence>
<name>A0AAD7DD96_9AGAR</name>
<proteinExistence type="predicted"/>
<keyword evidence="3" id="KW-1185">Reference proteome</keyword>
<organism evidence="2 3">
    <name type="scientific">Mycena metata</name>
    <dbReference type="NCBI Taxonomy" id="1033252"/>
    <lineage>
        <taxon>Eukaryota</taxon>
        <taxon>Fungi</taxon>
        <taxon>Dikarya</taxon>
        <taxon>Basidiomycota</taxon>
        <taxon>Agaricomycotina</taxon>
        <taxon>Agaricomycetes</taxon>
        <taxon>Agaricomycetidae</taxon>
        <taxon>Agaricales</taxon>
        <taxon>Marasmiineae</taxon>
        <taxon>Mycenaceae</taxon>
        <taxon>Mycena</taxon>
    </lineage>
</organism>
<accession>A0AAD7DD96</accession>
<dbReference type="AlphaFoldDB" id="A0AAD7DD96"/>
<protein>
    <submittedName>
        <fullName evidence="2">Uncharacterized protein</fullName>
    </submittedName>
</protein>
<gene>
    <name evidence="2" type="ORF">B0H16DRAFT_1487368</name>
</gene>
<reference evidence="2" key="1">
    <citation type="submission" date="2023-03" db="EMBL/GenBank/DDBJ databases">
        <title>Massive genome expansion in bonnet fungi (Mycena s.s.) driven by repeated elements and novel gene families across ecological guilds.</title>
        <authorList>
            <consortium name="Lawrence Berkeley National Laboratory"/>
            <person name="Harder C.B."/>
            <person name="Miyauchi S."/>
            <person name="Viragh M."/>
            <person name="Kuo A."/>
            <person name="Thoen E."/>
            <person name="Andreopoulos B."/>
            <person name="Lu D."/>
            <person name="Skrede I."/>
            <person name="Drula E."/>
            <person name="Henrissat B."/>
            <person name="Morin E."/>
            <person name="Kohler A."/>
            <person name="Barry K."/>
            <person name="LaButti K."/>
            <person name="Morin E."/>
            <person name="Salamov A."/>
            <person name="Lipzen A."/>
            <person name="Mereny Z."/>
            <person name="Hegedus B."/>
            <person name="Baldrian P."/>
            <person name="Stursova M."/>
            <person name="Weitz H."/>
            <person name="Taylor A."/>
            <person name="Grigoriev I.V."/>
            <person name="Nagy L.G."/>
            <person name="Martin F."/>
            <person name="Kauserud H."/>
        </authorList>
    </citation>
    <scope>NUCLEOTIDE SEQUENCE</scope>
    <source>
        <strain evidence="2">CBHHK182m</strain>
    </source>
</reference>